<feature type="non-terminal residue" evidence="1">
    <location>
        <position position="1"/>
    </location>
</feature>
<protein>
    <submittedName>
        <fullName evidence="1">Uncharacterized protein</fullName>
    </submittedName>
</protein>
<name>A0ABV2AUL2_9EUKA</name>
<feature type="non-terminal residue" evidence="1">
    <location>
        <position position="157"/>
    </location>
</feature>
<evidence type="ECO:0000313" key="1">
    <source>
        <dbReference type="EMBL" id="MES1923337.1"/>
    </source>
</evidence>
<dbReference type="Proteomes" id="UP001439008">
    <property type="component" value="Unassembled WGS sequence"/>
</dbReference>
<sequence>IVNQALLSVGAKKIADLDSTTDHVAQAAKLFYDAARKEIIASANWGGNTWEAYVEGKVMELYTDPNGEWDLAVVDLNWPGDFSEGNERLYVEFGEDNIVRVDIMYHSPSRVFYAVSYGETIAHQGIARITNYLSLRMDAKNSICTIAGLIHPGHNIS</sequence>
<accession>A0ABV2AUL2</accession>
<reference evidence="1 2" key="1">
    <citation type="journal article" date="2024" name="BMC Biol.">
        <title>Comparative genomics of Ascetosporea gives new insight into the evolutionary basis for animal parasitism in Rhizaria.</title>
        <authorList>
            <person name="Hiltunen Thoren M."/>
            <person name="Onut-Brannstrom I."/>
            <person name="Alfjorden A."/>
            <person name="Peckova H."/>
            <person name="Swords F."/>
            <person name="Hooper C."/>
            <person name="Holzer A.S."/>
            <person name="Bass D."/>
            <person name="Burki F."/>
        </authorList>
    </citation>
    <scope>NUCLEOTIDE SEQUENCE [LARGE SCALE GENOMIC DNA]</scope>
    <source>
        <strain evidence="1">20-A016</strain>
    </source>
</reference>
<gene>
    <name evidence="1" type="ORF">MHBO_004898</name>
</gene>
<dbReference type="EMBL" id="JBDODL010005697">
    <property type="protein sequence ID" value="MES1923337.1"/>
    <property type="molecule type" value="Genomic_DNA"/>
</dbReference>
<keyword evidence="2" id="KW-1185">Reference proteome</keyword>
<evidence type="ECO:0000313" key="2">
    <source>
        <dbReference type="Proteomes" id="UP001439008"/>
    </source>
</evidence>
<proteinExistence type="predicted"/>
<organism evidence="1 2">
    <name type="scientific">Bonamia ostreae</name>
    <dbReference type="NCBI Taxonomy" id="126728"/>
    <lineage>
        <taxon>Eukaryota</taxon>
        <taxon>Sar</taxon>
        <taxon>Rhizaria</taxon>
        <taxon>Endomyxa</taxon>
        <taxon>Ascetosporea</taxon>
        <taxon>Haplosporida</taxon>
        <taxon>Bonamia</taxon>
    </lineage>
</organism>
<comment type="caution">
    <text evidence="1">The sequence shown here is derived from an EMBL/GenBank/DDBJ whole genome shotgun (WGS) entry which is preliminary data.</text>
</comment>